<name>A0A1I0FEZ3_9FIRM</name>
<dbReference type="STRING" id="426128.SAMN05660297_02769"/>
<dbReference type="Proteomes" id="UP000199568">
    <property type="component" value="Unassembled WGS sequence"/>
</dbReference>
<dbReference type="InterPro" id="IPR014729">
    <property type="entry name" value="Rossmann-like_a/b/a_fold"/>
</dbReference>
<dbReference type="EMBL" id="FOHU01000014">
    <property type="protein sequence ID" value="SET56107.1"/>
    <property type="molecule type" value="Genomic_DNA"/>
</dbReference>
<dbReference type="OrthoDB" id="1032766at2"/>
<dbReference type="AlphaFoldDB" id="A0A1I0FEZ3"/>
<proteinExistence type="predicted"/>
<dbReference type="Pfam" id="PF01507">
    <property type="entry name" value="PAPS_reduct"/>
    <property type="match status" value="1"/>
</dbReference>
<evidence type="ECO:0000313" key="2">
    <source>
        <dbReference type="EMBL" id="SET56107.1"/>
    </source>
</evidence>
<accession>A0A1I0FEZ3</accession>
<reference evidence="2 3" key="1">
    <citation type="submission" date="2016-10" db="EMBL/GenBank/DDBJ databases">
        <authorList>
            <person name="de Groot N.N."/>
        </authorList>
    </citation>
    <scope>NUCLEOTIDE SEQUENCE [LARGE SCALE GENOMIC DNA]</scope>
    <source>
        <strain evidence="2 3">DSM 18979</strain>
    </source>
</reference>
<evidence type="ECO:0000259" key="1">
    <source>
        <dbReference type="Pfam" id="PF01507"/>
    </source>
</evidence>
<dbReference type="InterPro" id="IPR002500">
    <property type="entry name" value="PAPS_reduct_dom"/>
</dbReference>
<feature type="domain" description="Phosphoadenosine phosphosulphate reductase" evidence="1">
    <location>
        <begin position="3"/>
        <end position="168"/>
    </location>
</feature>
<gene>
    <name evidence="2" type="ORF">SAMN05660297_02769</name>
</gene>
<sequence>MIVSWFSAGVSSFISAYLEKDNLDKMLYIHINDQHEDSIRFLKDCEKALGFEIKILQSRYKSVREVIQQFRYINGAYGAKCTEILKKRVRKEWEHDKKDLTYIWGYDVGERHRAERLLETMPQFQHKFPLIERNLTKEDCHGMLRELGIKRPIMYDLGYRNNNCIGCVKGGMGYWNNIRKDFSEVFEERAKQERVIGHSCIKGIFLDELDPYRGKLEDEVMEECSILCQLNI</sequence>
<dbReference type="GO" id="GO:0003824">
    <property type="term" value="F:catalytic activity"/>
    <property type="evidence" value="ECO:0007669"/>
    <property type="project" value="InterPro"/>
</dbReference>
<dbReference type="RefSeq" id="WP_090445261.1">
    <property type="nucleotide sequence ID" value="NZ_FOHU01000014.1"/>
</dbReference>
<dbReference type="Gene3D" id="3.40.50.620">
    <property type="entry name" value="HUPs"/>
    <property type="match status" value="1"/>
</dbReference>
<dbReference type="SUPFAM" id="SSF52402">
    <property type="entry name" value="Adenine nucleotide alpha hydrolases-like"/>
    <property type="match status" value="1"/>
</dbReference>
<organism evidence="2 3">
    <name type="scientific">Natronincola peptidivorans</name>
    <dbReference type="NCBI Taxonomy" id="426128"/>
    <lineage>
        <taxon>Bacteria</taxon>
        <taxon>Bacillati</taxon>
        <taxon>Bacillota</taxon>
        <taxon>Clostridia</taxon>
        <taxon>Peptostreptococcales</taxon>
        <taxon>Natronincolaceae</taxon>
        <taxon>Natronincola</taxon>
    </lineage>
</organism>
<protein>
    <submittedName>
        <fullName evidence="2">Phosphoadenosine phosphosulfate reductase family protein</fullName>
    </submittedName>
</protein>
<evidence type="ECO:0000313" key="3">
    <source>
        <dbReference type="Proteomes" id="UP000199568"/>
    </source>
</evidence>
<keyword evidence="3" id="KW-1185">Reference proteome</keyword>